<dbReference type="GO" id="GO:0046872">
    <property type="term" value="F:metal ion binding"/>
    <property type="evidence" value="ECO:0007669"/>
    <property type="project" value="UniProtKB-UniRule"/>
</dbReference>
<dbReference type="SUPFAM" id="SSF63867">
    <property type="entry name" value="MoeA C-terminal domain-like"/>
    <property type="match status" value="1"/>
</dbReference>
<comment type="similarity">
    <text evidence="3 7">Belongs to the MoeA family.</text>
</comment>
<dbReference type="Gene3D" id="2.170.190.11">
    <property type="entry name" value="Molybdopterin biosynthesis moea protein, domain 3"/>
    <property type="match status" value="1"/>
</dbReference>
<keyword evidence="11" id="KW-1185">Reference proteome</keyword>
<dbReference type="InterPro" id="IPR001453">
    <property type="entry name" value="MoaB/Mog_dom"/>
</dbReference>
<keyword evidence="7" id="KW-0808">Transferase</keyword>
<evidence type="ECO:0000256" key="4">
    <source>
        <dbReference type="ARBA" id="ARBA00022505"/>
    </source>
</evidence>
<dbReference type="SUPFAM" id="SSF63882">
    <property type="entry name" value="MoeA N-terminal region -like"/>
    <property type="match status" value="1"/>
</dbReference>
<protein>
    <recommendedName>
        <fullName evidence="7">Molybdopterin molybdenumtransferase</fullName>
        <ecNumber evidence="7">2.10.1.1</ecNumber>
    </recommendedName>
</protein>
<dbReference type="InterPro" id="IPR036688">
    <property type="entry name" value="MoeA_C_domain_IV_sf"/>
</dbReference>
<name>A0A7U3UUD7_9ACTN</name>
<reference evidence="10 11" key="3">
    <citation type="journal article" date="2011" name="Nat. Chem. Biol.">
        <title>Reveromycin A biosynthesis uses RevG and RevJ for stereospecific spiroacetal formation.</title>
        <authorList>
            <person name="Takahashi S."/>
            <person name="Toyoda A."/>
            <person name="Sekiyama Y."/>
            <person name="Takagi H."/>
            <person name="Nogawa T."/>
            <person name="Uramoto M."/>
            <person name="Suzuki R."/>
            <person name="Koshino H."/>
            <person name="Kumano T."/>
            <person name="Panthee S."/>
            <person name="Dairi T."/>
            <person name="Ishikawa J."/>
            <person name="Ikeda H."/>
            <person name="Sakaki Y."/>
            <person name="Osada H."/>
        </authorList>
    </citation>
    <scope>NUCLEOTIDE SEQUENCE [LARGE SCALE GENOMIC DNA]</scope>
    <source>
        <strain evidence="10 11">SN-593</strain>
    </source>
</reference>
<evidence type="ECO:0000256" key="3">
    <source>
        <dbReference type="ARBA" id="ARBA00010763"/>
    </source>
</evidence>
<dbReference type="Gene3D" id="3.90.105.10">
    <property type="entry name" value="Molybdopterin biosynthesis moea protein, domain 2"/>
    <property type="match status" value="1"/>
</dbReference>
<dbReference type="EMBL" id="AP018365">
    <property type="protein sequence ID" value="BBA98781.1"/>
    <property type="molecule type" value="Genomic_DNA"/>
</dbReference>
<dbReference type="PANTHER" id="PTHR10192:SF5">
    <property type="entry name" value="GEPHYRIN"/>
    <property type="match status" value="1"/>
</dbReference>
<feature type="region of interest" description="Disordered" evidence="8">
    <location>
        <begin position="362"/>
        <end position="446"/>
    </location>
</feature>
<comment type="function">
    <text evidence="1 7">Catalyzes the insertion of molybdate into adenylated molybdopterin with the concomitant release of AMP.</text>
</comment>
<dbReference type="UniPathway" id="UPA00344"/>
<feature type="compositionally biased region" description="Low complexity" evidence="8">
    <location>
        <begin position="7"/>
        <end position="21"/>
    </location>
</feature>
<accession>A0A7U3UUD7</accession>
<reference evidence="10 11" key="4">
    <citation type="journal article" date="2020" name="Sci. Rep.">
        <title>beta-carboline chemical signals induce reveromycin production through a LuxR family regulator in Streptomyces sp. SN-593.</title>
        <authorList>
            <person name="Panthee S."/>
            <person name="Kito N."/>
            <person name="Hayashi T."/>
            <person name="Shimizu T."/>
            <person name="Ishikawa J."/>
            <person name="Hamamoto H."/>
            <person name="Osada H."/>
            <person name="Takahashi S."/>
        </authorList>
    </citation>
    <scope>NUCLEOTIDE SEQUENCE [LARGE SCALE GENOMIC DNA]</scope>
    <source>
        <strain evidence="10 11">SN-593</strain>
    </source>
</reference>
<evidence type="ECO:0000259" key="9">
    <source>
        <dbReference type="SMART" id="SM00852"/>
    </source>
</evidence>
<organism evidence="10 11">
    <name type="scientific">Actinacidiphila reveromycinica</name>
    <dbReference type="NCBI Taxonomy" id="659352"/>
    <lineage>
        <taxon>Bacteria</taxon>
        <taxon>Bacillati</taxon>
        <taxon>Actinomycetota</taxon>
        <taxon>Actinomycetes</taxon>
        <taxon>Kitasatosporales</taxon>
        <taxon>Streptomycetaceae</taxon>
        <taxon>Actinacidiphila</taxon>
    </lineage>
</organism>
<feature type="compositionally biased region" description="Low complexity" evidence="8">
    <location>
        <begin position="398"/>
        <end position="409"/>
    </location>
</feature>
<dbReference type="Pfam" id="PF03453">
    <property type="entry name" value="MoeA_N"/>
    <property type="match status" value="1"/>
</dbReference>
<evidence type="ECO:0000256" key="2">
    <source>
        <dbReference type="ARBA" id="ARBA00005046"/>
    </source>
</evidence>
<comment type="cofactor">
    <cofactor evidence="7">
        <name>Mg(2+)</name>
        <dbReference type="ChEBI" id="CHEBI:18420"/>
    </cofactor>
</comment>
<evidence type="ECO:0000313" key="11">
    <source>
        <dbReference type="Proteomes" id="UP000595703"/>
    </source>
</evidence>
<sequence>MEEAAPGDDGVAGPPSGPAAGCAGGCGNGRAAAEEPRRRPRPGAGDEEHGGAASRPYDLGRPVFHRADTGWSGARHIALTAARRLDAVRVPLGAEALGAALAQGLAALTDLPPFDSSAMDGWALAGPGPWRLTGQVLAGQEPGARLADRHAVRVATGAELPAGATAVLRNEHGAVELRPDGEWLRVAAPHPAPRPGQEVRRRGQECRAGEALLPAGVTVTPAVLGLAAASGYDDLAVVARPRVELLVLGDELLAEGQPGGGRVRDALGPMLPPWLRALGADVVAVRTLPDDAEALRAAISDAVATGGADLVVTTGGTASGPRDHVHGALARLGARLRVDGVTVRPGHPMLLAEFPCGPYGTPCPEDPEHSGGVEPTGGRPPRQHTDAYTDAYTHPDTEPGAGPDPDTAGPGPGTGTGTGGESASGTGFDLAGAGSGSGSGLPPRRSHFVGLPGNPLAAVAGVLTLVAPLLRTLGGHPAPASYSAPLTEDIGGHPTDTRLVPVVFDARAAARPLRHTGSAMLRGLAAADGMAVVPPGGAKAGEEVGVLDIGMPGAAVGNTW</sequence>
<dbReference type="CDD" id="cd00887">
    <property type="entry name" value="MoeA"/>
    <property type="match status" value="1"/>
</dbReference>
<dbReference type="EC" id="2.10.1.1" evidence="7"/>
<dbReference type="GO" id="GO:0061599">
    <property type="term" value="F:molybdopterin molybdotransferase activity"/>
    <property type="evidence" value="ECO:0007669"/>
    <property type="project" value="UniProtKB-UniRule"/>
</dbReference>
<keyword evidence="7" id="KW-0479">Metal-binding</keyword>
<evidence type="ECO:0000256" key="8">
    <source>
        <dbReference type="SAM" id="MobiDB-lite"/>
    </source>
</evidence>
<evidence type="ECO:0000256" key="1">
    <source>
        <dbReference type="ARBA" id="ARBA00002901"/>
    </source>
</evidence>
<evidence type="ECO:0000313" key="10">
    <source>
        <dbReference type="EMBL" id="BBA98781.1"/>
    </source>
</evidence>
<comment type="catalytic activity">
    <reaction evidence="6">
        <text>adenylyl-molybdopterin + molybdate = Mo-molybdopterin + AMP + H(+)</text>
        <dbReference type="Rhea" id="RHEA:35047"/>
        <dbReference type="ChEBI" id="CHEBI:15378"/>
        <dbReference type="ChEBI" id="CHEBI:36264"/>
        <dbReference type="ChEBI" id="CHEBI:62727"/>
        <dbReference type="ChEBI" id="CHEBI:71302"/>
        <dbReference type="ChEBI" id="CHEBI:456215"/>
        <dbReference type="EC" id="2.10.1.1"/>
    </reaction>
</comment>
<dbReference type="Pfam" id="PF03454">
    <property type="entry name" value="MoeA_C"/>
    <property type="match status" value="1"/>
</dbReference>
<dbReference type="Pfam" id="PF00994">
    <property type="entry name" value="MoCF_biosynth"/>
    <property type="match status" value="1"/>
</dbReference>
<feature type="compositionally biased region" description="Gly residues" evidence="8">
    <location>
        <begin position="410"/>
        <end position="422"/>
    </location>
</feature>
<dbReference type="Gene3D" id="2.40.340.10">
    <property type="entry name" value="MoeA, C-terminal, domain IV"/>
    <property type="match status" value="1"/>
</dbReference>
<dbReference type="AlphaFoldDB" id="A0A7U3UUD7"/>
<feature type="region of interest" description="Disordered" evidence="8">
    <location>
        <begin position="1"/>
        <end position="61"/>
    </location>
</feature>
<dbReference type="KEGG" id="arev:RVR_5109"/>
<keyword evidence="5 7" id="KW-0501">Molybdenum cofactor biosynthesis</keyword>
<dbReference type="InterPro" id="IPR036135">
    <property type="entry name" value="MoeA_linker/N_sf"/>
</dbReference>
<keyword evidence="7" id="KW-0460">Magnesium</keyword>
<reference evidence="10 11" key="1">
    <citation type="journal article" date="2010" name="J. Bacteriol.">
        <title>Biochemical characterization of a novel indole prenyltransferase from Streptomyces sp. SN-593.</title>
        <authorList>
            <person name="Takahashi S."/>
            <person name="Takagi H."/>
            <person name="Toyoda A."/>
            <person name="Uramoto M."/>
            <person name="Nogawa T."/>
            <person name="Ueki M."/>
            <person name="Sakaki Y."/>
            <person name="Osada H."/>
        </authorList>
    </citation>
    <scope>NUCLEOTIDE SEQUENCE [LARGE SCALE GENOMIC DNA]</scope>
    <source>
        <strain evidence="10 11">SN-593</strain>
    </source>
</reference>
<feature type="compositionally biased region" description="Basic and acidic residues" evidence="8">
    <location>
        <begin position="383"/>
        <end position="397"/>
    </location>
</feature>
<dbReference type="Gene3D" id="3.40.980.10">
    <property type="entry name" value="MoaB/Mog-like domain"/>
    <property type="match status" value="2"/>
</dbReference>
<dbReference type="InterPro" id="IPR038987">
    <property type="entry name" value="MoeA-like"/>
</dbReference>
<feature type="domain" description="MoaB/Mog" evidence="9">
    <location>
        <begin position="244"/>
        <end position="472"/>
    </location>
</feature>
<evidence type="ECO:0000256" key="6">
    <source>
        <dbReference type="ARBA" id="ARBA00047317"/>
    </source>
</evidence>
<reference evidence="10 11" key="2">
    <citation type="journal article" date="2011" name="J. Antibiot.">
        <title>Furaquinocins I and J: novel polyketide isoprenoid hybrid compounds from Streptomyces reveromyceticus SN-593.</title>
        <authorList>
            <person name="Panthee S."/>
            <person name="Takahashi S."/>
            <person name="Takagi H."/>
            <person name="Nogawa T."/>
            <person name="Oowada E."/>
            <person name="Uramoto M."/>
            <person name="Osada H."/>
        </authorList>
    </citation>
    <scope>NUCLEOTIDE SEQUENCE [LARGE SCALE GENOMIC DNA]</scope>
    <source>
        <strain evidence="10 11">SN-593</strain>
    </source>
</reference>
<dbReference type="GO" id="GO:0006777">
    <property type="term" value="P:Mo-molybdopterin cofactor biosynthetic process"/>
    <property type="evidence" value="ECO:0007669"/>
    <property type="project" value="UniProtKB-UniRule"/>
</dbReference>
<dbReference type="InterPro" id="IPR036425">
    <property type="entry name" value="MoaB/Mog-like_dom_sf"/>
</dbReference>
<dbReference type="Proteomes" id="UP000595703">
    <property type="component" value="Chromosome"/>
</dbReference>
<proteinExistence type="inferred from homology"/>
<dbReference type="PANTHER" id="PTHR10192">
    <property type="entry name" value="MOLYBDOPTERIN BIOSYNTHESIS PROTEIN"/>
    <property type="match status" value="1"/>
</dbReference>
<evidence type="ECO:0000256" key="7">
    <source>
        <dbReference type="RuleBase" id="RU365090"/>
    </source>
</evidence>
<feature type="compositionally biased region" description="Low complexity" evidence="8">
    <location>
        <begin position="423"/>
        <end position="432"/>
    </location>
</feature>
<dbReference type="InterPro" id="IPR005110">
    <property type="entry name" value="MoeA_linker/N"/>
</dbReference>
<gene>
    <name evidence="10" type="ORF">RVR_5109</name>
</gene>
<evidence type="ECO:0000256" key="5">
    <source>
        <dbReference type="ARBA" id="ARBA00023150"/>
    </source>
</evidence>
<keyword evidence="4 7" id="KW-0500">Molybdenum</keyword>
<comment type="pathway">
    <text evidence="2 7">Cofactor biosynthesis; molybdopterin biosynthesis.</text>
</comment>
<dbReference type="SMART" id="SM00852">
    <property type="entry name" value="MoCF_biosynth"/>
    <property type="match status" value="1"/>
</dbReference>
<dbReference type="InterPro" id="IPR005111">
    <property type="entry name" value="MoeA_C_domain_IV"/>
</dbReference>
<dbReference type="SUPFAM" id="SSF53218">
    <property type="entry name" value="Molybdenum cofactor biosynthesis proteins"/>
    <property type="match status" value="1"/>
</dbReference>
<dbReference type="GO" id="GO:0005829">
    <property type="term" value="C:cytosol"/>
    <property type="evidence" value="ECO:0007669"/>
    <property type="project" value="TreeGrafter"/>
</dbReference>